<feature type="domain" description="PpiC" evidence="7">
    <location>
        <begin position="101"/>
        <end position="216"/>
    </location>
</feature>
<dbReference type="EC" id="5.2.1.8" evidence="2"/>
<evidence type="ECO:0000313" key="9">
    <source>
        <dbReference type="Proteomes" id="UP000293142"/>
    </source>
</evidence>
<keyword evidence="3" id="KW-0732">Signal</keyword>
<dbReference type="PANTHER" id="PTHR47245:SF1">
    <property type="entry name" value="FOLDASE PROTEIN PRSA"/>
    <property type="match status" value="1"/>
</dbReference>
<accession>A0A4Q9DTA2</accession>
<evidence type="ECO:0000256" key="6">
    <source>
        <dbReference type="PROSITE-ProRule" id="PRU00278"/>
    </source>
</evidence>
<dbReference type="SUPFAM" id="SSF54534">
    <property type="entry name" value="FKBP-like"/>
    <property type="match status" value="1"/>
</dbReference>
<dbReference type="PANTHER" id="PTHR47245">
    <property type="entry name" value="PEPTIDYLPROLYL ISOMERASE"/>
    <property type="match status" value="1"/>
</dbReference>
<keyword evidence="9" id="KW-1185">Reference proteome</keyword>
<evidence type="ECO:0000313" key="8">
    <source>
        <dbReference type="EMBL" id="TBL80153.1"/>
    </source>
</evidence>
<dbReference type="Pfam" id="PF00639">
    <property type="entry name" value="Rotamase"/>
    <property type="match status" value="1"/>
</dbReference>
<dbReference type="InterPro" id="IPR000297">
    <property type="entry name" value="PPIase_PpiC"/>
</dbReference>
<keyword evidence="5 6" id="KW-0413">Isomerase</keyword>
<dbReference type="Gene3D" id="3.10.50.40">
    <property type="match status" value="1"/>
</dbReference>
<comment type="caution">
    <text evidence="8">The sequence shown here is derived from an EMBL/GenBank/DDBJ whole genome shotgun (WGS) entry which is preliminary data.</text>
</comment>
<proteinExistence type="predicted"/>
<evidence type="ECO:0000256" key="3">
    <source>
        <dbReference type="ARBA" id="ARBA00022729"/>
    </source>
</evidence>
<evidence type="ECO:0000259" key="7">
    <source>
        <dbReference type="PROSITE" id="PS50198"/>
    </source>
</evidence>
<sequence length="258" mass="28969">MDNAPLIALRINHKTLTLKQLLQRLRIDASLAAISRCKDDLTIECWAESLGLTADTAALQTAVTRFRRANGLLTSAQASQWLTNHGMELEDLASLFRPQVLKESIAQHLVSDDEVKRYFLECAHQYDRAEISTIATDEYGIAQELLFRVEEGSDFHALAREYSSDAETAKSGGYAGLIGRADLSPEMAAAVFNATKGSLLGPFEQRRKYNLVLVEALYPAELSEEIAVDIRQQIFQYKLEDYQRTLNIQEEVWRLGEG</sequence>
<evidence type="ECO:0000256" key="5">
    <source>
        <dbReference type="ARBA" id="ARBA00023235"/>
    </source>
</evidence>
<evidence type="ECO:0000256" key="2">
    <source>
        <dbReference type="ARBA" id="ARBA00013194"/>
    </source>
</evidence>
<name>A0A4Q9DTA2_9BACL</name>
<evidence type="ECO:0000256" key="1">
    <source>
        <dbReference type="ARBA" id="ARBA00000971"/>
    </source>
</evidence>
<dbReference type="AlphaFoldDB" id="A0A4Q9DTA2"/>
<gene>
    <name evidence="8" type="ORF">EYB31_06940</name>
</gene>
<dbReference type="EMBL" id="SIRE01000005">
    <property type="protein sequence ID" value="TBL80153.1"/>
    <property type="molecule type" value="Genomic_DNA"/>
</dbReference>
<dbReference type="GO" id="GO:0003755">
    <property type="term" value="F:peptidyl-prolyl cis-trans isomerase activity"/>
    <property type="evidence" value="ECO:0007669"/>
    <property type="project" value="UniProtKB-KW"/>
</dbReference>
<reference evidence="8 9" key="1">
    <citation type="submission" date="2019-02" db="EMBL/GenBank/DDBJ databases">
        <title>Paenibacillus sp. nov., isolated from surface-sterilized tissue of Thalictrum simplex L.</title>
        <authorList>
            <person name="Tuo L."/>
        </authorList>
    </citation>
    <scope>NUCLEOTIDE SEQUENCE [LARGE SCALE GENOMIC DNA]</scope>
    <source>
        <strain evidence="8 9">N2SHLJ1</strain>
    </source>
</reference>
<dbReference type="InterPro" id="IPR046357">
    <property type="entry name" value="PPIase_dom_sf"/>
</dbReference>
<dbReference type="PROSITE" id="PS50198">
    <property type="entry name" value="PPIC_PPIASE_2"/>
    <property type="match status" value="1"/>
</dbReference>
<dbReference type="InterPro" id="IPR027304">
    <property type="entry name" value="Trigger_fact/SurA_dom_sf"/>
</dbReference>
<keyword evidence="4 6" id="KW-0697">Rotamase</keyword>
<dbReference type="SUPFAM" id="SSF109998">
    <property type="entry name" value="Triger factor/SurA peptide-binding domain-like"/>
    <property type="match status" value="1"/>
</dbReference>
<evidence type="ECO:0000256" key="4">
    <source>
        <dbReference type="ARBA" id="ARBA00023110"/>
    </source>
</evidence>
<comment type="catalytic activity">
    <reaction evidence="1">
        <text>[protein]-peptidylproline (omega=180) = [protein]-peptidylproline (omega=0)</text>
        <dbReference type="Rhea" id="RHEA:16237"/>
        <dbReference type="Rhea" id="RHEA-COMP:10747"/>
        <dbReference type="Rhea" id="RHEA-COMP:10748"/>
        <dbReference type="ChEBI" id="CHEBI:83833"/>
        <dbReference type="ChEBI" id="CHEBI:83834"/>
        <dbReference type="EC" id="5.2.1.8"/>
    </reaction>
</comment>
<protein>
    <recommendedName>
        <fullName evidence="2">peptidylprolyl isomerase</fullName>
        <ecNumber evidence="2">5.2.1.8</ecNumber>
    </recommendedName>
</protein>
<organism evidence="8 9">
    <name type="scientific">Paenibacillus thalictri</name>
    <dbReference type="NCBI Taxonomy" id="2527873"/>
    <lineage>
        <taxon>Bacteria</taxon>
        <taxon>Bacillati</taxon>
        <taxon>Bacillota</taxon>
        <taxon>Bacilli</taxon>
        <taxon>Bacillales</taxon>
        <taxon>Paenibacillaceae</taxon>
        <taxon>Paenibacillus</taxon>
    </lineage>
</organism>
<dbReference type="InterPro" id="IPR050245">
    <property type="entry name" value="PrsA_foldase"/>
</dbReference>
<dbReference type="Proteomes" id="UP000293142">
    <property type="component" value="Unassembled WGS sequence"/>
</dbReference>